<keyword evidence="8" id="KW-1185">Reference proteome</keyword>
<dbReference type="Gene3D" id="1.10.10.10">
    <property type="entry name" value="Winged helix-like DNA-binding domain superfamily/Winged helix DNA-binding domain"/>
    <property type="match status" value="1"/>
</dbReference>
<keyword evidence="5" id="KW-0804">Transcription</keyword>
<dbReference type="GO" id="GO:0030170">
    <property type="term" value="F:pyridoxal phosphate binding"/>
    <property type="evidence" value="ECO:0007669"/>
    <property type="project" value="InterPro"/>
</dbReference>
<feature type="domain" description="HTH gntR-type" evidence="6">
    <location>
        <begin position="34"/>
        <end position="102"/>
    </location>
</feature>
<evidence type="ECO:0000256" key="3">
    <source>
        <dbReference type="ARBA" id="ARBA00023015"/>
    </source>
</evidence>
<dbReference type="Pfam" id="PF00155">
    <property type="entry name" value="Aminotran_1_2"/>
    <property type="match status" value="1"/>
</dbReference>
<dbReference type="InterPro" id="IPR015424">
    <property type="entry name" value="PyrdxlP-dep_Trfase"/>
</dbReference>
<dbReference type="PANTHER" id="PTHR46577:SF1">
    <property type="entry name" value="HTH-TYPE TRANSCRIPTIONAL REGULATORY PROTEIN GABR"/>
    <property type="match status" value="1"/>
</dbReference>
<dbReference type="InterPro" id="IPR051446">
    <property type="entry name" value="HTH_trans_reg/aminotransferase"/>
</dbReference>
<keyword evidence="2" id="KW-0663">Pyridoxal phosphate</keyword>
<dbReference type="SUPFAM" id="SSF53383">
    <property type="entry name" value="PLP-dependent transferases"/>
    <property type="match status" value="1"/>
</dbReference>
<evidence type="ECO:0000256" key="2">
    <source>
        <dbReference type="ARBA" id="ARBA00022898"/>
    </source>
</evidence>
<dbReference type="Pfam" id="PF00392">
    <property type="entry name" value="GntR"/>
    <property type="match status" value="1"/>
</dbReference>
<dbReference type="PANTHER" id="PTHR46577">
    <property type="entry name" value="HTH-TYPE TRANSCRIPTIONAL REGULATORY PROTEIN GABR"/>
    <property type="match status" value="1"/>
</dbReference>
<dbReference type="GO" id="GO:0003677">
    <property type="term" value="F:DNA binding"/>
    <property type="evidence" value="ECO:0007669"/>
    <property type="project" value="UniProtKB-KW"/>
</dbReference>
<dbReference type="PROSITE" id="PS50949">
    <property type="entry name" value="HTH_GNTR"/>
    <property type="match status" value="1"/>
</dbReference>
<dbReference type="CDD" id="cd00609">
    <property type="entry name" value="AAT_like"/>
    <property type="match status" value="1"/>
</dbReference>
<dbReference type="SUPFAM" id="SSF46785">
    <property type="entry name" value="Winged helix' DNA-binding domain"/>
    <property type="match status" value="1"/>
</dbReference>
<keyword evidence="3" id="KW-0805">Transcription regulation</keyword>
<evidence type="ECO:0000259" key="6">
    <source>
        <dbReference type="PROSITE" id="PS50949"/>
    </source>
</evidence>
<dbReference type="Gene3D" id="3.40.640.10">
    <property type="entry name" value="Type I PLP-dependent aspartate aminotransferase-like (Major domain)"/>
    <property type="match status" value="1"/>
</dbReference>
<dbReference type="SMART" id="SM00345">
    <property type="entry name" value="HTH_GNTR"/>
    <property type="match status" value="1"/>
</dbReference>
<sequence>MRTHFLDPSAMPATDDPNRPLWARLFRLPEQPGLPIQVRLRAVIVQAILDGRLGAGTPLPSSRDLAQALSLSRNTVTAAYEQLVEEGFLEARPRRGVFVAADASPLQAAPAEANPFAPEATAGNTPRPPDWRARVLRSQRDRPTLAKPERWHDYPYQFVYGTYDPELFPTDDFRECCLRSLARVQLPHWTPDFEQVDVDDLVTQIRQRLLPKRGVYALADEILITVGSQHAFYLLAEALFDARTRVGFEEPGHPHARNSFRVRDPRFVNIAVDDDGLVVDAMPQVDYVFVTPSHQSPTTRTLSLERRQWLLRKAELQDFVIVEDDYEAENLYAGMPMPALKSLDTGGRVIYIGSLSKSLSPALRLGYIVASRELIAELRVLRHAMVRHPSAFLQHAYALFLSLGHHESHARRVNQIMQERLARVAQALRQYLPDFRFTPPQGGASVWVEGPDWLDSAELADVARGHGVLIEAGRVFYDQPPYPCPQFRLRLSSISGAQIEAGVRALALAVHELAAARGVRRAAPVH</sequence>
<dbReference type="CDD" id="cd07377">
    <property type="entry name" value="WHTH_GntR"/>
    <property type="match status" value="1"/>
</dbReference>
<evidence type="ECO:0000313" key="7">
    <source>
        <dbReference type="EMBL" id="RDI29170.1"/>
    </source>
</evidence>
<name>A0A370FNR8_9BURK</name>
<evidence type="ECO:0000256" key="5">
    <source>
        <dbReference type="ARBA" id="ARBA00023163"/>
    </source>
</evidence>
<reference evidence="7 8" key="1">
    <citation type="submission" date="2018-07" db="EMBL/GenBank/DDBJ databases">
        <title>Genomic Encyclopedia of Type Strains, Phase IV (KMG-IV): sequencing the most valuable type-strain genomes for metagenomic binning, comparative biology and taxonomic classification.</title>
        <authorList>
            <person name="Goeker M."/>
        </authorList>
    </citation>
    <scope>NUCLEOTIDE SEQUENCE [LARGE SCALE GENOMIC DNA]</scope>
    <source>
        <strain evidence="7 8">DSM 21352</strain>
    </source>
</reference>
<protein>
    <submittedName>
        <fullName evidence="7">GntR family transcriptional regulator</fullName>
    </submittedName>
</protein>
<dbReference type="STRING" id="433924.NS331_13970"/>
<evidence type="ECO:0000256" key="4">
    <source>
        <dbReference type="ARBA" id="ARBA00023125"/>
    </source>
</evidence>
<dbReference type="InterPro" id="IPR004839">
    <property type="entry name" value="Aminotransferase_I/II_large"/>
</dbReference>
<evidence type="ECO:0000313" key="8">
    <source>
        <dbReference type="Proteomes" id="UP000255265"/>
    </source>
</evidence>
<comment type="similarity">
    <text evidence="1">In the C-terminal section; belongs to the class-I pyridoxal-phosphate-dependent aminotransferase family.</text>
</comment>
<gene>
    <name evidence="7" type="ORF">DFR41_101926</name>
</gene>
<dbReference type="GO" id="GO:0003700">
    <property type="term" value="F:DNA-binding transcription factor activity"/>
    <property type="evidence" value="ECO:0007669"/>
    <property type="project" value="InterPro"/>
</dbReference>
<dbReference type="PRINTS" id="PR00035">
    <property type="entry name" value="HTHGNTR"/>
</dbReference>
<organism evidence="7 8">
    <name type="scientific">Pseudacidovorax intermedius</name>
    <dbReference type="NCBI Taxonomy" id="433924"/>
    <lineage>
        <taxon>Bacteria</taxon>
        <taxon>Pseudomonadati</taxon>
        <taxon>Pseudomonadota</taxon>
        <taxon>Betaproteobacteria</taxon>
        <taxon>Burkholderiales</taxon>
        <taxon>Comamonadaceae</taxon>
        <taxon>Pseudacidovorax</taxon>
    </lineage>
</organism>
<dbReference type="Proteomes" id="UP000255265">
    <property type="component" value="Unassembled WGS sequence"/>
</dbReference>
<proteinExistence type="inferred from homology"/>
<keyword evidence="4" id="KW-0238">DNA-binding</keyword>
<dbReference type="InterPro" id="IPR015421">
    <property type="entry name" value="PyrdxlP-dep_Trfase_major"/>
</dbReference>
<comment type="caution">
    <text evidence="7">The sequence shown here is derived from an EMBL/GenBank/DDBJ whole genome shotgun (WGS) entry which is preliminary data.</text>
</comment>
<dbReference type="InterPro" id="IPR000524">
    <property type="entry name" value="Tscrpt_reg_HTH_GntR"/>
</dbReference>
<dbReference type="EMBL" id="QQAV01000001">
    <property type="protein sequence ID" value="RDI29170.1"/>
    <property type="molecule type" value="Genomic_DNA"/>
</dbReference>
<accession>A0A370FNR8</accession>
<evidence type="ECO:0000256" key="1">
    <source>
        <dbReference type="ARBA" id="ARBA00005384"/>
    </source>
</evidence>
<dbReference type="InterPro" id="IPR036390">
    <property type="entry name" value="WH_DNA-bd_sf"/>
</dbReference>
<dbReference type="InterPro" id="IPR036388">
    <property type="entry name" value="WH-like_DNA-bd_sf"/>
</dbReference>
<dbReference type="AlphaFoldDB" id="A0A370FNR8"/>